<dbReference type="Proteomes" id="UP000325113">
    <property type="component" value="Unassembled WGS sequence"/>
</dbReference>
<evidence type="ECO:0000313" key="2">
    <source>
        <dbReference type="Proteomes" id="UP000325113"/>
    </source>
</evidence>
<gene>
    <name evidence="1" type="ORF">FNF31_00162</name>
</gene>
<name>A0A5A8DZ27_CAFRO</name>
<organism evidence="1 2">
    <name type="scientific">Cafeteria roenbergensis</name>
    <name type="common">Marine flagellate</name>
    <dbReference type="NCBI Taxonomy" id="33653"/>
    <lineage>
        <taxon>Eukaryota</taxon>
        <taxon>Sar</taxon>
        <taxon>Stramenopiles</taxon>
        <taxon>Bigyra</taxon>
        <taxon>Opalozoa</taxon>
        <taxon>Bicosoecida</taxon>
        <taxon>Cafeteriaceae</taxon>
        <taxon>Cafeteria</taxon>
    </lineage>
</organism>
<reference evidence="1 2" key="1">
    <citation type="submission" date="2019-07" db="EMBL/GenBank/DDBJ databases">
        <title>Genomes of Cafeteria roenbergensis.</title>
        <authorList>
            <person name="Fischer M.G."/>
            <person name="Hackl T."/>
            <person name="Roman M."/>
        </authorList>
    </citation>
    <scope>NUCLEOTIDE SEQUENCE [LARGE SCALE GENOMIC DNA]</scope>
    <source>
        <strain evidence="1 2">Cflag</strain>
    </source>
</reference>
<evidence type="ECO:0000313" key="1">
    <source>
        <dbReference type="EMBL" id="KAA0169001.1"/>
    </source>
</evidence>
<dbReference type="PANTHER" id="PTHR12498:SF0">
    <property type="entry name" value="PROTEIN N-TERMINAL ASPARAGINE AMIDOHYDROLASE"/>
    <property type="match status" value="1"/>
</dbReference>
<dbReference type="InterPro" id="IPR026750">
    <property type="entry name" value="NTAN1"/>
</dbReference>
<comment type="caution">
    <text evidence="1">The sequence shown here is derived from an EMBL/GenBank/DDBJ whole genome shotgun (WGS) entry which is preliminary data.</text>
</comment>
<protein>
    <submittedName>
        <fullName evidence="1">Uncharacterized protein</fullName>
    </submittedName>
</protein>
<dbReference type="EMBL" id="VLTM01000001">
    <property type="protein sequence ID" value="KAA0169001.1"/>
    <property type="molecule type" value="Genomic_DNA"/>
</dbReference>
<accession>A0A5A8DZ27</accession>
<dbReference type="AlphaFoldDB" id="A0A5A8DZ27"/>
<dbReference type="GO" id="GO:0006511">
    <property type="term" value="P:ubiquitin-dependent protein catabolic process"/>
    <property type="evidence" value="ECO:0007669"/>
    <property type="project" value="TreeGrafter"/>
</dbReference>
<sequence>MDESVLWVLQGEYGVLPRRSSSPLPALLGTADATTCLIVLLATPHAVGCAHVDSEQTAEALRHVLADMAACRSGPARAAETPVDAWLLGSYSDGADSVANVAGALAALHAAPGFSVALRGVSLCPPLSDASLYDAASCGVAASADSSALLPITRVAAGDRDAGPAWSLVVLPAVPRPGDGFPTAEACRALSDAALLRMSTSPEHEPPSFCPAFRLALAFAAGGDASAVAAFGRLPAGPRVLRPRQAAGGRLEFDS</sequence>
<dbReference type="GO" id="GO:0005634">
    <property type="term" value="C:nucleus"/>
    <property type="evidence" value="ECO:0007669"/>
    <property type="project" value="TreeGrafter"/>
</dbReference>
<proteinExistence type="predicted"/>
<dbReference type="PANTHER" id="PTHR12498">
    <property type="entry name" value="N-TERMINAL ASPARAGINE AMIDOHYDROLASE"/>
    <property type="match status" value="1"/>
</dbReference>
<dbReference type="Pfam" id="PF14736">
    <property type="entry name" value="N_Asn_amidohyd"/>
    <property type="match status" value="1"/>
</dbReference>
<dbReference type="GO" id="GO:0008418">
    <property type="term" value="F:protein-N-terminal asparagine amidohydrolase activity"/>
    <property type="evidence" value="ECO:0007669"/>
    <property type="project" value="InterPro"/>
</dbReference>